<dbReference type="SUPFAM" id="SSF69593">
    <property type="entry name" value="Glycerol-3-phosphate (1)-acyltransferase"/>
    <property type="match status" value="1"/>
</dbReference>
<reference evidence="2" key="2">
    <citation type="journal article" date="2021" name="PeerJ">
        <title>Extensive microbial diversity within the chicken gut microbiome revealed by metagenomics and culture.</title>
        <authorList>
            <person name="Gilroy R."/>
            <person name="Ravi A."/>
            <person name="Getino M."/>
            <person name="Pursley I."/>
            <person name="Horton D.L."/>
            <person name="Alikhan N.F."/>
            <person name="Baker D."/>
            <person name="Gharbi K."/>
            <person name="Hall N."/>
            <person name="Watson M."/>
            <person name="Adriaenssens E.M."/>
            <person name="Foster-Nyarko E."/>
            <person name="Jarju S."/>
            <person name="Secka A."/>
            <person name="Antonio M."/>
            <person name="Oren A."/>
            <person name="Chaudhuri R.R."/>
            <person name="La Ragione R."/>
            <person name="Hildebrand F."/>
            <person name="Pallen M.J."/>
        </authorList>
    </citation>
    <scope>NUCLEOTIDE SEQUENCE</scope>
    <source>
        <strain evidence="2">CHK193-30670</strain>
    </source>
</reference>
<evidence type="ECO:0000313" key="2">
    <source>
        <dbReference type="EMBL" id="HIU39830.1"/>
    </source>
</evidence>
<name>A0A9D1ILI3_9FIRM</name>
<dbReference type="GO" id="GO:0016746">
    <property type="term" value="F:acyltransferase activity"/>
    <property type="evidence" value="ECO:0007669"/>
    <property type="project" value="UniProtKB-KW"/>
</dbReference>
<dbReference type="AlphaFoldDB" id="A0A9D1ILI3"/>
<comment type="caution">
    <text evidence="2">The sequence shown here is derived from an EMBL/GenBank/DDBJ whole genome shotgun (WGS) entry which is preliminary data.</text>
</comment>
<accession>A0A9D1ILI3</accession>
<protein>
    <submittedName>
        <fullName evidence="2">1-acyl-sn-glycerol-3-phosphate acyltransferase</fullName>
    </submittedName>
</protein>
<proteinExistence type="predicted"/>
<evidence type="ECO:0000313" key="3">
    <source>
        <dbReference type="Proteomes" id="UP000824074"/>
    </source>
</evidence>
<keyword evidence="2" id="KW-0012">Acyltransferase</keyword>
<dbReference type="Proteomes" id="UP000824074">
    <property type="component" value="Unassembled WGS sequence"/>
</dbReference>
<reference evidence="2" key="1">
    <citation type="submission" date="2020-10" db="EMBL/GenBank/DDBJ databases">
        <authorList>
            <person name="Gilroy R."/>
        </authorList>
    </citation>
    <scope>NUCLEOTIDE SEQUENCE</scope>
    <source>
        <strain evidence="2">CHK193-30670</strain>
    </source>
</reference>
<dbReference type="SMART" id="SM00563">
    <property type="entry name" value="PlsC"/>
    <property type="match status" value="1"/>
</dbReference>
<dbReference type="Pfam" id="PF01553">
    <property type="entry name" value="Acyltransferase"/>
    <property type="match status" value="1"/>
</dbReference>
<organism evidence="2 3">
    <name type="scientific">Candidatus Aphodocola excrementigallinarum</name>
    <dbReference type="NCBI Taxonomy" id="2840670"/>
    <lineage>
        <taxon>Bacteria</taxon>
        <taxon>Bacillati</taxon>
        <taxon>Bacillota</taxon>
        <taxon>Bacilli</taxon>
        <taxon>Candidatus Aphodocola</taxon>
    </lineage>
</organism>
<dbReference type="InterPro" id="IPR002123">
    <property type="entry name" value="Plipid/glycerol_acylTrfase"/>
</dbReference>
<sequence length="185" mass="21007">MIFASTHGFRDDIVSAIKAAGVHGYVLYGSLPDFYYSIDGIALWLNGVIIVDRKDKESRHAAIKKMEHLIDLGGNIIMFPEGVWDKSKNLPCLKLFPGIYKVAKEKNAIIVPIVSIQENNKTYIKRLPAFDITKYDEKKGREILIAILALDKMDLMIIILPILSMWSVVYNDNNLFNKTFKTNES</sequence>
<gene>
    <name evidence="2" type="ORF">IAB68_00820</name>
</gene>
<feature type="domain" description="Phospholipid/glycerol acyltransferase" evidence="1">
    <location>
        <begin position="1"/>
        <end position="118"/>
    </location>
</feature>
<keyword evidence="2" id="KW-0808">Transferase</keyword>
<dbReference type="EMBL" id="DVMT01000013">
    <property type="protein sequence ID" value="HIU39830.1"/>
    <property type="molecule type" value="Genomic_DNA"/>
</dbReference>
<evidence type="ECO:0000259" key="1">
    <source>
        <dbReference type="SMART" id="SM00563"/>
    </source>
</evidence>